<dbReference type="EMBL" id="JBHFFA010000003">
    <property type="protein sequence ID" value="KAL2634550.1"/>
    <property type="molecule type" value="Genomic_DNA"/>
</dbReference>
<organism evidence="1 2">
    <name type="scientific">Riccia fluitans</name>
    <dbReference type="NCBI Taxonomy" id="41844"/>
    <lineage>
        <taxon>Eukaryota</taxon>
        <taxon>Viridiplantae</taxon>
        <taxon>Streptophyta</taxon>
        <taxon>Embryophyta</taxon>
        <taxon>Marchantiophyta</taxon>
        <taxon>Marchantiopsida</taxon>
        <taxon>Marchantiidae</taxon>
        <taxon>Marchantiales</taxon>
        <taxon>Ricciaceae</taxon>
        <taxon>Riccia</taxon>
    </lineage>
</organism>
<gene>
    <name evidence="1" type="ORF">R1flu_006029</name>
</gene>
<proteinExistence type="predicted"/>
<comment type="caution">
    <text evidence="1">The sequence shown here is derived from an EMBL/GenBank/DDBJ whole genome shotgun (WGS) entry which is preliminary data.</text>
</comment>
<evidence type="ECO:0000313" key="2">
    <source>
        <dbReference type="Proteomes" id="UP001605036"/>
    </source>
</evidence>
<accession>A0ABD1YUU5</accession>
<sequence>MIVGQVGKSLSRFIFPERQGGSNIEACSAHIQKLGLVHEEGDRFVATNAANSPNAASALHSEYRFFSCFIWIDAYKEEENVKSDQIYKMQIDGPI</sequence>
<name>A0ABD1YUU5_9MARC</name>
<dbReference type="AlphaFoldDB" id="A0ABD1YUU5"/>
<evidence type="ECO:0000313" key="1">
    <source>
        <dbReference type="EMBL" id="KAL2634550.1"/>
    </source>
</evidence>
<protein>
    <submittedName>
        <fullName evidence="1">Uncharacterized protein</fullName>
    </submittedName>
</protein>
<dbReference type="Proteomes" id="UP001605036">
    <property type="component" value="Unassembled WGS sequence"/>
</dbReference>
<reference evidence="1 2" key="1">
    <citation type="submission" date="2024-09" db="EMBL/GenBank/DDBJ databases">
        <title>Chromosome-scale assembly of Riccia fluitans.</title>
        <authorList>
            <person name="Paukszto L."/>
            <person name="Sawicki J."/>
            <person name="Karawczyk K."/>
            <person name="Piernik-Szablinska J."/>
            <person name="Szczecinska M."/>
            <person name="Mazdziarz M."/>
        </authorList>
    </citation>
    <scope>NUCLEOTIDE SEQUENCE [LARGE SCALE GENOMIC DNA]</scope>
    <source>
        <strain evidence="1">Rf_01</strain>
        <tissue evidence="1">Aerial parts of the thallus</tissue>
    </source>
</reference>
<keyword evidence="2" id="KW-1185">Reference proteome</keyword>